<keyword evidence="2" id="KW-0238">DNA-binding</keyword>
<dbReference type="PROSITE" id="PS51078">
    <property type="entry name" value="ICLR_ED"/>
    <property type="match status" value="1"/>
</dbReference>
<dbReference type="PANTHER" id="PTHR30136">
    <property type="entry name" value="HELIX-TURN-HELIX TRANSCRIPTIONAL REGULATOR, ICLR FAMILY"/>
    <property type="match status" value="1"/>
</dbReference>
<proteinExistence type="predicted"/>
<organism evidence="6 7">
    <name type="scientific">Burkholderia plantarii</name>
    <dbReference type="NCBI Taxonomy" id="41899"/>
    <lineage>
        <taxon>Bacteria</taxon>
        <taxon>Pseudomonadati</taxon>
        <taxon>Pseudomonadota</taxon>
        <taxon>Betaproteobacteria</taxon>
        <taxon>Burkholderiales</taxon>
        <taxon>Burkholderiaceae</taxon>
        <taxon>Burkholderia</taxon>
    </lineage>
</organism>
<dbReference type="InterPro" id="IPR014757">
    <property type="entry name" value="Tscrpt_reg_IclR_C"/>
</dbReference>
<gene>
    <name evidence="6" type="ORF">BGL_1c18390</name>
</gene>
<feature type="domain" description="IclR-ED" evidence="5">
    <location>
        <begin position="78"/>
        <end position="258"/>
    </location>
</feature>
<dbReference type="InterPro" id="IPR005471">
    <property type="entry name" value="Tscrpt_reg_IclR_N"/>
</dbReference>
<evidence type="ECO:0000259" key="4">
    <source>
        <dbReference type="PROSITE" id="PS51077"/>
    </source>
</evidence>
<keyword evidence="7" id="KW-1185">Reference proteome</keyword>
<dbReference type="InterPro" id="IPR050707">
    <property type="entry name" value="HTH_MetabolicPath_Reg"/>
</dbReference>
<evidence type="ECO:0000313" key="6">
    <source>
        <dbReference type="EMBL" id="AJK46348.1"/>
    </source>
</evidence>
<protein>
    <submittedName>
        <fullName evidence="6">IclR-family transcriptional regulator</fullName>
    </submittedName>
</protein>
<dbReference type="AlphaFoldDB" id="A0A0B6RSM9"/>
<dbReference type="GO" id="GO:0045892">
    <property type="term" value="P:negative regulation of DNA-templated transcription"/>
    <property type="evidence" value="ECO:0007669"/>
    <property type="project" value="TreeGrafter"/>
</dbReference>
<dbReference type="SMART" id="SM00346">
    <property type="entry name" value="HTH_ICLR"/>
    <property type="match status" value="1"/>
</dbReference>
<reference evidence="7" key="1">
    <citation type="submission" date="2011-03" db="EMBL/GenBank/DDBJ databases">
        <authorList>
            <person name="Voget S."/>
            <person name="Streit W.R."/>
            <person name="Jaeger K.E."/>
            <person name="Daniel R."/>
        </authorList>
    </citation>
    <scope>NUCLEOTIDE SEQUENCE [LARGE SCALE GENOMIC DNA]</scope>
    <source>
        <strain evidence="7">PG1</strain>
    </source>
</reference>
<dbReference type="PROSITE" id="PS51077">
    <property type="entry name" value="HTH_ICLR"/>
    <property type="match status" value="1"/>
</dbReference>
<evidence type="ECO:0000256" key="2">
    <source>
        <dbReference type="ARBA" id="ARBA00023125"/>
    </source>
</evidence>
<name>A0A0B6RSM9_BURPL</name>
<evidence type="ECO:0000313" key="7">
    <source>
        <dbReference type="Proteomes" id="UP000031838"/>
    </source>
</evidence>
<feature type="domain" description="HTH iclR-type" evidence="4">
    <location>
        <begin position="17"/>
        <end position="77"/>
    </location>
</feature>
<dbReference type="InterPro" id="IPR036390">
    <property type="entry name" value="WH_DNA-bd_sf"/>
</dbReference>
<dbReference type="SUPFAM" id="SSF55781">
    <property type="entry name" value="GAF domain-like"/>
    <property type="match status" value="1"/>
</dbReference>
<keyword evidence="1" id="KW-0805">Transcription regulation</keyword>
<evidence type="ECO:0000256" key="3">
    <source>
        <dbReference type="ARBA" id="ARBA00023163"/>
    </source>
</evidence>
<dbReference type="GO" id="GO:0003677">
    <property type="term" value="F:DNA binding"/>
    <property type="evidence" value="ECO:0007669"/>
    <property type="project" value="UniProtKB-KW"/>
</dbReference>
<dbReference type="GO" id="GO:0003700">
    <property type="term" value="F:DNA-binding transcription factor activity"/>
    <property type="evidence" value="ECO:0007669"/>
    <property type="project" value="TreeGrafter"/>
</dbReference>
<dbReference type="Pfam" id="PF09339">
    <property type="entry name" value="HTH_IclR"/>
    <property type="match status" value="1"/>
</dbReference>
<dbReference type="Gene3D" id="1.10.10.10">
    <property type="entry name" value="Winged helix-like DNA-binding domain superfamily/Winged helix DNA-binding domain"/>
    <property type="match status" value="1"/>
</dbReference>
<dbReference type="InterPro" id="IPR029016">
    <property type="entry name" value="GAF-like_dom_sf"/>
</dbReference>
<dbReference type="Proteomes" id="UP000031838">
    <property type="component" value="Chromosome 1"/>
</dbReference>
<evidence type="ECO:0000256" key="1">
    <source>
        <dbReference type="ARBA" id="ARBA00023015"/>
    </source>
</evidence>
<keyword evidence="3" id="KW-0804">Transcription</keyword>
<dbReference type="HOGENOM" id="CLU_062618_6_3_4"/>
<accession>A0A0B6RSM9</accession>
<dbReference type="Pfam" id="PF01614">
    <property type="entry name" value="IclR_C"/>
    <property type="match status" value="1"/>
</dbReference>
<sequence>MPNLSEKASQPDKTSDVPAIGRVHDILDALKTTRRPTSARDLLALTGMPRSTLYLTLDALERRQWLEKIGDGYAIGVALFEIGSTYLLADFTLDAFRREAAWFVAKHNEAVQMAVLDRAEVVYLAREDPSRAVRLVSDIGSRLPAHCSALGKALLASLADETVQVLLPARLHALTERSLTRRAELIEALAGVRASGYAIEREEACTGLACLAVFVGVSSVGKRIAVSTSVPVDRLDAKRERRLLVDLTTLAQRVARGL</sequence>
<dbReference type="SUPFAM" id="SSF46785">
    <property type="entry name" value="Winged helix' DNA-binding domain"/>
    <property type="match status" value="1"/>
</dbReference>
<evidence type="ECO:0000259" key="5">
    <source>
        <dbReference type="PROSITE" id="PS51078"/>
    </source>
</evidence>
<dbReference type="RefSeq" id="WP_042624872.1">
    <property type="nucleotide sequence ID" value="NZ_CP002580.1"/>
</dbReference>
<dbReference type="PANTHER" id="PTHR30136:SF24">
    <property type="entry name" value="HTH-TYPE TRANSCRIPTIONAL REPRESSOR ALLR"/>
    <property type="match status" value="1"/>
</dbReference>
<dbReference type="EMBL" id="CP002580">
    <property type="protein sequence ID" value="AJK46348.1"/>
    <property type="molecule type" value="Genomic_DNA"/>
</dbReference>
<dbReference type="KEGG" id="bgp:BGL_1c18390"/>
<dbReference type="InterPro" id="IPR036388">
    <property type="entry name" value="WH-like_DNA-bd_sf"/>
</dbReference>
<reference evidence="6 7" key="2">
    <citation type="journal article" date="2016" name="Appl. Microbiol. Biotechnol.">
        <title>Mutations improving production and secretion of extracellular lipase by Burkholderia glumae PG1.</title>
        <authorList>
            <person name="Knapp A."/>
            <person name="Voget S."/>
            <person name="Gao R."/>
            <person name="Zaburannyi N."/>
            <person name="Krysciak D."/>
            <person name="Breuer M."/>
            <person name="Hauer B."/>
            <person name="Streit W.R."/>
            <person name="Muller R."/>
            <person name="Daniel R."/>
            <person name="Jaeger K.E."/>
        </authorList>
    </citation>
    <scope>NUCLEOTIDE SEQUENCE [LARGE SCALE GENOMIC DNA]</scope>
    <source>
        <strain evidence="6 7">PG1</strain>
    </source>
</reference>
<dbReference type="Gene3D" id="3.30.450.40">
    <property type="match status" value="1"/>
</dbReference>